<evidence type="ECO:0000313" key="6">
    <source>
        <dbReference type="EMBL" id="CAL1534161.1"/>
    </source>
</evidence>
<evidence type="ECO:0000256" key="4">
    <source>
        <dbReference type="ARBA" id="ARBA00022898"/>
    </source>
</evidence>
<evidence type="ECO:0000313" key="7">
    <source>
        <dbReference type="Proteomes" id="UP001497497"/>
    </source>
</evidence>
<dbReference type="GO" id="GO:0030170">
    <property type="term" value="F:pyridoxal phosphate binding"/>
    <property type="evidence" value="ECO:0007669"/>
    <property type="project" value="InterPro"/>
</dbReference>
<dbReference type="CDD" id="cd00609">
    <property type="entry name" value="AAT_like"/>
    <property type="match status" value="1"/>
</dbReference>
<comment type="cofactor">
    <cofactor evidence="1">
        <name>pyridoxal 5'-phosphate</name>
        <dbReference type="ChEBI" id="CHEBI:597326"/>
    </cofactor>
</comment>
<evidence type="ECO:0000256" key="1">
    <source>
        <dbReference type="ARBA" id="ARBA00001933"/>
    </source>
</evidence>
<dbReference type="Pfam" id="PF00155">
    <property type="entry name" value="Aminotran_1_2"/>
    <property type="match status" value="1"/>
</dbReference>
<dbReference type="GO" id="GO:1901605">
    <property type="term" value="P:alpha-amino acid metabolic process"/>
    <property type="evidence" value="ECO:0007669"/>
    <property type="project" value="TreeGrafter"/>
</dbReference>
<dbReference type="AlphaFoldDB" id="A0AAV2HP98"/>
<dbReference type="PANTHER" id="PTHR42790">
    <property type="entry name" value="AMINOTRANSFERASE"/>
    <property type="match status" value="1"/>
</dbReference>
<keyword evidence="7" id="KW-1185">Reference proteome</keyword>
<dbReference type="InterPro" id="IPR015421">
    <property type="entry name" value="PyrdxlP-dep_Trfase_major"/>
</dbReference>
<dbReference type="InterPro" id="IPR050859">
    <property type="entry name" value="Class-I_PLP-dep_aminotransf"/>
</dbReference>
<dbReference type="InterPro" id="IPR004839">
    <property type="entry name" value="Aminotransferase_I/II_large"/>
</dbReference>
<dbReference type="EMBL" id="CAXITT010000163">
    <property type="protein sequence ID" value="CAL1534161.1"/>
    <property type="molecule type" value="Genomic_DNA"/>
</dbReference>
<dbReference type="PANTHER" id="PTHR42790:SF19">
    <property type="entry name" value="KYNURENINE_ALPHA-AMINOADIPATE AMINOTRANSFERASE, MITOCHONDRIAL"/>
    <property type="match status" value="1"/>
</dbReference>
<dbReference type="SUPFAM" id="SSF53383">
    <property type="entry name" value="PLP-dependent transferases"/>
    <property type="match status" value="1"/>
</dbReference>
<gene>
    <name evidence="6" type="ORF">GSLYS_00008121001</name>
</gene>
<evidence type="ECO:0000256" key="2">
    <source>
        <dbReference type="ARBA" id="ARBA00022576"/>
    </source>
</evidence>
<protein>
    <recommendedName>
        <fullName evidence="5">Aminotransferase class I/classII large domain-containing protein</fullName>
    </recommendedName>
</protein>
<organism evidence="6 7">
    <name type="scientific">Lymnaea stagnalis</name>
    <name type="common">Great pond snail</name>
    <name type="synonym">Helix stagnalis</name>
    <dbReference type="NCBI Taxonomy" id="6523"/>
    <lineage>
        <taxon>Eukaryota</taxon>
        <taxon>Metazoa</taxon>
        <taxon>Spiralia</taxon>
        <taxon>Lophotrochozoa</taxon>
        <taxon>Mollusca</taxon>
        <taxon>Gastropoda</taxon>
        <taxon>Heterobranchia</taxon>
        <taxon>Euthyneura</taxon>
        <taxon>Panpulmonata</taxon>
        <taxon>Hygrophila</taxon>
        <taxon>Lymnaeoidea</taxon>
        <taxon>Lymnaeidae</taxon>
        <taxon>Lymnaea</taxon>
    </lineage>
</organism>
<comment type="caution">
    <text evidence="6">The sequence shown here is derived from an EMBL/GenBank/DDBJ whole genome shotgun (WGS) entry which is preliminary data.</text>
</comment>
<feature type="domain" description="Aminotransferase class I/classII large" evidence="5">
    <location>
        <begin position="87"/>
        <end position="359"/>
    </location>
</feature>
<keyword evidence="3" id="KW-0808">Transferase</keyword>
<dbReference type="Proteomes" id="UP001497497">
    <property type="component" value="Unassembled WGS sequence"/>
</dbReference>
<sequence length="371" mass="42056">METSHNPRNGYTIVSQLLSSPVSRPDYQGALGRVGRRIEDNRLRAVVIKEMALGIKMIRLSNGMPCPDPLPITGAQFSLRDGTVVTMDQNDMDAITSYNYCEGIQELRNWLTELTRLEHKPPQLEMADHPEPFDLTITNGSTDATRGIFHIMLDEGDSILLENDVYSTTIGQIKLFGANPVTVDSDEQGMLADHLESILSSWPQTHPKTKRPRVLFAITSCNNPTSYTWHEERLAAVYLVCRKYDVIILEDGAYYFLQFGERKRSFQSLDVDGRVVRMDTFSKLIGAGYRLGWISGPATIISRYLRSMAQNTIHPSVLSQLLVYRILHQWGHERFQVEVKHLAAEYKKRAQLMVKALEKYCTGKSKKTIGC</sequence>
<reference evidence="6 7" key="1">
    <citation type="submission" date="2024-04" db="EMBL/GenBank/DDBJ databases">
        <authorList>
            <consortium name="Genoscope - CEA"/>
            <person name="William W."/>
        </authorList>
    </citation>
    <scope>NUCLEOTIDE SEQUENCE [LARGE SCALE GENOMIC DNA]</scope>
</reference>
<dbReference type="GO" id="GO:0008483">
    <property type="term" value="F:transaminase activity"/>
    <property type="evidence" value="ECO:0007669"/>
    <property type="project" value="UniProtKB-KW"/>
</dbReference>
<evidence type="ECO:0000256" key="3">
    <source>
        <dbReference type="ARBA" id="ARBA00022679"/>
    </source>
</evidence>
<name>A0AAV2HP98_LYMST</name>
<dbReference type="Gene3D" id="3.40.640.10">
    <property type="entry name" value="Type I PLP-dependent aspartate aminotransferase-like (Major domain)"/>
    <property type="match status" value="1"/>
</dbReference>
<evidence type="ECO:0000259" key="5">
    <source>
        <dbReference type="Pfam" id="PF00155"/>
    </source>
</evidence>
<proteinExistence type="predicted"/>
<accession>A0AAV2HP98</accession>
<dbReference type="InterPro" id="IPR015424">
    <property type="entry name" value="PyrdxlP-dep_Trfase"/>
</dbReference>
<keyword evidence="4" id="KW-0663">Pyridoxal phosphate</keyword>
<keyword evidence="2" id="KW-0032">Aminotransferase</keyword>